<accession>A0A0C3M4J1</accession>
<dbReference type="PANTHER" id="PTHR12461">
    <property type="entry name" value="HYPOXIA-INDUCIBLE FACTOR 1 ALPHA INHIBITOR-RELATED"/>
    <property type="match status" value="1"/>
</dbReference>
<feature type="compositionally biased region" description="Polar residues" evidence="1">
    <location>
        <begin position="315"/>
        <end position="325"/>
    </location>
</feature>
<gene>
    <name evidence="3" type="ORF">M407DRAFT_229968</name>
</gene>
<feature type="region of interest" description="Disordered" evidence="1">
    <location>
        <begin position="425"/>
        <end position="458"/>
    </location>
</feature>
<dbReference type="OrthoDB" id="415358at2759"/>
<organism evidence="3 4">
    <name type="scientific">Tulasnella calospora MUT 4182</name>
    <dbReference type="NCBI Taxonomy" id="1051891"/>
    <lineage>
        <taxon>Eukaryota</taxon>
        <taxon>Fungi</taxon>
        <taxon>Dikarya</taxon>
        <taxon>Basidiomycota</taxon>
        <taxon>Agaricomycotina</taxon>
        <taxon>Agaricomycetes</taxon>
        <taxon>Cantharellales</taxon>
        <taxon>Tulasnellaceae</taxon>
        <taxon>Tulasnella</taxon>
    </lineage>
</organism>
<dbReference type="EMBL" id="KN822992">
    <property type="protein sequence ID" value="KIO28602.1"/>
    <property type="molecule type" value="Genomic_DNA"/>
</dbReference>
<dbReference type="HOGENOM" id="CLU_017405_0_0_1"/>
<feature type="region of interest" description="Disordered" evidence="1">
    <location>
        <begin position="282"/>
        <end position="348"/>
    </location>
</feature>
<dbReference type="PANTHER" id="PTHR12461:SF100">
    <property type="entry name" value="JMJC DOMAIN-CONTAINING PROTEIN 4"/>
    <property type="match status" value="1"/>
</dbReference>
<feature type="domain" description="JmjC" evidence="2">
    <location>
        <begin position="117"/>
        <end position="414"/>
    </location>
</feature>
<dbReference type="SUPFAM" id="SSF51197">
    <property type="entry name" value="Clavaminate synthase-like"/>
    <property type="match status" value="1"/>
</dbReference>
<feature type="compositionally biased region" description="Acidic residues" evidence="1">
    <location>
        <begin position="290"/>
        <end position="314"/>
    </location>
</feature>
<feature type="compositionally biased region" description="Low complexity" evidence="1">
    <location>
        <begin position="332"/>
        <end position="345"/>
    </location>
</feature>
<dbReference type="Proteomes" id="UP000054248">
    <property type="component" value="Unassembled WGS sequence"/>
</dbReference>
<proteinExistence type="predicted"/>
<dbReference type="PROSITE" id="PS51184">
    <property type="entry name" value="JMJC"/>
    <property type="match status" value="1"/>
</dbReference>
<dbReference type="Pfam" id="PF13621">
    <property type="entry name" value="Cupin_8"/>
    <property type="match status" value="1"/>
</dbReference>
<dbReference type="Gene3D" id="2.60.120.10">
    <property type="entry name" value="Jelly Rolls"/>
    <property type="match status" value="2"/>
</dbReference>
<dbReference type="InterPro" id="IPR003347">
    <property type="entry name" value="JmjC_dom"/>
</dbReference>
<dbReference type="SMART" id="SM00558">
    <property type="entry name" value="JmjC"/>
    <property type="match status" value="1"/>
</dbReference>
<dbReference type="InterPro" id="IPR014710">
    <property type="entry name" value="RmlC-like_jellyroll"/>
</dbReference>
<dbReference type="InterPro" id="IPR041667">
    <property type="entry name" value="Cupin_8"/>
</dbReference>
<reference evidence="4" key="2">
    <citation type="submission" date="2015-01" db="EMBL/GenBank/DDBJ databases">
        <title>Evolutionary Origins and Diversification of the Mycorrhizal Mutualists.</title>
        <authorList>
            <consortium name="DOE Joint Genome Institute"/>
            <consortium name="Mycorrhizal Genomics Consortium"/>
            <person name="Kohler A."/>
            <person name="Kuo A."/>
            <person name="Nagy L.G."/>
            <person name="Floudas D."/>
            <person name="Copeland A."/>
            <person name="Barry K.W."/>
            <person name="Cichocki N."/>
            <person name="Veneault-Fourrey C."/>
            <person name="LaButti K."/>
            <person name="Lindquist E.A."/>
            <person name="Lipzen A."/>
            <person name="Lundell T."/>
            <person name="Morin E."/>
            <person name="Murat C."/>
            <person name="Riley R."/>
            <person name="Ohm R."/>
            <person name="Sun H."/>
            <person name="Tunlid A."/>
            <person name="Henrissat B."/>
            <person name="Grigoriev I.V."/>
            <person name="Hibbett D.S."/>
            <person name="Martin F."/>
        </authorList>
    </citation>
    <scope>NUCLEOTIDE SEQUENCE [LARGE SCALE GENOMIC DNA]</scope>
    <source>
        <strain evidence="4">MUT 4182</strain>
    </source>
</reference>
<name>A0A0C3M4J1_9AGAM</name>
<evidence type="ECO:0000313" key="3">
    <source>
        <dbReference type="EMBL" id="KIO28602.1"/>
    </source>
</evidence>
<dbReference type="STRING" id="1051891.A0A0C3M4J1"/>
<evidence type="ECO:0000259" key="2">
    <source>
        <dbReference type="PROSITE" id="PS51184"/>
    </source>
</evidence>
<evidence type="ECO:0000256" key="1">
    <source>
        <dbReference type="SAM" id="MobiDB-lite"/>
    </source>
</evidence>
<keyword evidence="4" id="KW-1185">Reference proteome</keyword>
<sequence>MTSLALDKLDPSIDPQEFFSNYVSKRKPAILRGLPNDPTFQARKWTDMSYLTEKAGHVKLMVEPMDQKSKQFGTGVQRIPMTFGDFLTSLQNKKGPYHYLTTQYSDDDDVPEIFPPPTNALKDDFPLVPILMGNLVLQQVNLWFGKSKEGSSSGLHHDFHDNLYCLLQGRKRFVLYPPSQFHHLHPHGKIKRVHLNGLISYEHNPVRSDGLNSYDAAKYKMLALKKRLSELKSSSKSRPMDVKMVRKAYEEARKAFRELQGDSPGSDETDDADAILARLDALDKNNGASGEEEEWGGIGTDDTDESNDQADEDPSSFSGIPTSVLHSHLNLPTTTAPPSASDSSTRSFVSSLKSAGPPFIVNLTAGEMLYLPASWWHEVTSTSSSASDVHMAFNYWFHPPNALDKFALPYKDYVVWKHLRDEQRAAYSSKRGVKRKTEEKDAPATPIKPINKKKKLKL</sequence>
<protein>
    <recommendedName>
        <fullName evidence="2">JmjC domain-containing protein</fullName>
    </recommendedName>
</protein>
<evidence type="ECO:0000313" key="4">
    <source>
        <dbReference type="Proteomes" id="UP000054248"/>
    </source>
</evidence>
<reference evidence="3 4" key="1">
    <citation type="submission" date="2014-04" db="EMBL/GenBank/DDBJ databases">
        <authorList>
            <consortium name="DOE Joint Genome Institute"/>
            <person name="Kuo A."/>
            <person name="Girlanda M."/>
            <person name="Perotto S."/>
            <person name="Kohler A."/>
            <person name="Nagy L.G."/>
            <person name="Floudas D."/>
            <person name="Copeland A."/>
            <person name="Barry K.W."/>
            <person name="Cichocki N."/>
            <person name="Veneault-Fourrey C."/>
            <person name="LaButti K."/>
            <person name="Lindquist E.A."/>
            <person name="Lipzen A."/>
            <person name="Lundell T."/>
            <person name="Morin E."/>
            <person name="Murat C."/>
            <person name="Sun H."/>
            <person name="Tunlid A."/>
            <person name="Henrissat B."/>
            <person name="Grigoriev I.V."/>
            <person name="Hibbett D.S."/>
            <person name="Martin F."/>
            <person name="Nordberg H.P."/>
            <person name="Cantor M.N."/>
            <person name="Hua S.X."/>
        </authorList>
    </citation>
    <scope>NUCLEOTIDE SEQUENCE [LARGE SCALE GENOMIC DNA]</scope>
    <source>
        <strain evidence="3 4">MUT 4182</strain>
    </source>
</reference>
<dbReference type="AlphaFoldDB" id="A0A0C3M4J1"/>